<protein>
    <recommendedName>
        <fullName evidence="10">Ninjurin-1</fullName>
    </recommendedName>
</protein>
<dbReference type="Pfam" id="PF04923">
    <property type="entry name" value="Ninjurin"/>
    <property type="match status" value="1"/>
</dbReference>
<dbReference type="OrthoDB" id="6114058at2759"/>
<evidence type="ECO:0000256" key="2">
    <source>
        <dbReference type="ARBA" id="ARBA00008141"/>
    </source>
</evidence>
<reference evidence="8 9" key="1">
    <citation type="journal article" date="2020" name="Cell">
        <title>Large-Scale Comparative Analyses of Tick Genomes Elucidate Their Genetic Diversity and Vector Capacities.</title>
        <authorList>
            <consortium name="Tick Genome and Microbiome Consortium (TIGMIC)"/>
            <person name="Jia N."/>
            <person name="Wang J."/>
            <person name="Shi W."/>
            <person name="Du L."/>
            <person name="Sun Y."/>
            <person name="Zhan W."/>
            <person name="Jiang J.F."/>
            <person name="Wang Q."/>
            <person name="Zhang B."/>
            <person name="Ji P."/>
            <person name="Bell-Sakyi L."/>
            <person name="Cui X.M."/>
            <person name="Yuan T.T."/>
            <person name="Jiang B.G."/>
            <person name="Yang W.F."/>
            <person name="Lam T.T."/>
            <person name="Chang Q.C."/>
            <person name="Ding S.J."/>
            <person name="Wang X.J."/>
            <person name="Zhu J.G."/>
            <person name="Ruan X.D."/>
            <person name="Zhao L."/>
            <person name="Wei J.T."/>
            <person name="Ye R.Z."/>
            <person name="Que T.C."/>
            <person name="Du C.H."/>
            <person name="Zhou Y.H."/>
            <person name="Cheng J.X."/>
            <person name="Dai P.F."/>
            <person name="Guo W.B."/>
            <person name="Han X.H."/>
            <person name="Huang E.J."/>
            <person name="Li L.F."/>
            <person name="Wei W."/>
            <person name="Gao Y.C."/>
            <person name="Liu J.Z."/>
            <person name="Shao H.Z."/>
            <person name="Wang X."/>
            <person name="Wang C.C."/>
            <person name="Yang T.C."/>
            <person name="Huo Q.B."/>
            <person name="Li W."/>
            <person name="Chen H.Y."/>
            <person name="Chen S.E."/>
            <person name="Zhou L.G."/>
            <person name="Ni X.B."/>
            <person name="Tian J.H."/>
            <person name="Sheng Y."/>
            <person name="Liu T."/>
            <person name="Pan Y.S."/>
            <person name="Xia L.Y."/>
            <person name="Li J."/>
            <person name="Zhao F."/>
            <person name="Cao W.C."/>
        </authorList>
    </citation>
    <scope>NUCLEOTIDE SEQUENCE [LARGE SCALE GENOMIC DNA]</scope>
    <source>
        <strain evidence="8">HaeL-2018</strain>
    </source>
</reference>
<name>A0A9J6FP31_HAELO</name>
<dbReference type="GO" id="GO:0016020">
    <property type="term" value="C:membrane"/>
    <property type="evidence" value="ECO:0007669"/>
    <property type="project" value="UniProtKB-SubCell"/>
</dbReference>
<comment type="caution">
    <text evidence="8">The sequence shown here is derived from an EMBL/GenBank/DDBJ whole genome shotgun (WGS) entry which is preliminary data.</text>
</comment>
<dbReference type="InterPro" id="IPR007007">
    <property type="entry name" value="Ninjurin"/>
</dbReference>
<evidence type="ECO:0000256" key="1">
    <source>
        <dbReference type="ARBA" id="ARBA00004141"/>
    </source>
</evidence>
<dbReference type="OMA" id="GSTHEYY"/>
<evidence type="ECO:0000256" key="5">
    <source>
        <dbReference type="ARBA" id="ARBA00022989"/>
    </source>
</evidence>
<organism evidence="8 9">
    <name type="scientific">Haemaphysalis longicornis</name>
    <name type="common">Bush tick</name>
    <dbReference type="NCBI Taxonomy" id="44386"/>
    <lineage>
        <taxon>Eukaryota</taxon>
        <taxon>Metazoa</taxon>
        <taxon>Ecdysozoa</taxon>
        <taxon>Arthropoda</taxon>
        <taxon>Chelicerata</taxon>
        <taxon>Arachnida</taxon>
        <taxon>Acari</taxon>
        <taxon>Parasitiformes</taxon>
        <taxon>Ixodida</taxon>
        <taxon>Ixodoidea</taxon>
        <taxon>Ixodidae</taxon>
        <taxon>Haemaphysalinae</taxon>
        <taxon>Haemaphysalis</taxon>
    </lineage>
</organism>
<evidence type="ECO:0000256" key="3">
    <source>
        <dbReference type="ARBA" id="ARBA00022692"/>
    </source>
</evidence>
<dbReference type="Proteomes" id="UP000821853">
    <property type="component" value="Chromosome 10"/>
</dbReference>
<dbReference type="VEuPathDB" id="VectorBase:HLOH_052752"/>
<comment type="similarity">
    <text evidence="2">Belongs to the ninjurin family.</text>
</comment>
<dbReference type="PANTHER" id="PTHR12316">
    <property type="entry name" value="NINJURIN-RELATED"/>
    <property type="match status" value="1"/>
</dbReference>
<dbReference type="AlphaFoldDB" id="A0A9J6FP31"/>
<keyword evidence="4" id="KW-0130">Cell adhesion</keyword>
<dbReference type="GO" id="GO:0042246">
    <property type="term" value="P:tissue regeneration"/>
    <property type="evidence" value="ECO:0007669"/>
    <property type="project" value="InterPro"/>
</dbReference>
<dbReference type="EMBL" id="JABSTR010000002">
    <property type="protein sequence ID" value="KAH9364627.1"/>
    <property type="molecule type" value="Genomic_DNA"/>
</dbReference>
<evidence type="ECO:0000256" key="6">
    <source>
        <dbReference type="ARBA" id="ARBA00023136"/>
    </source>
</evidence>
<feature type="transmembrane region" description="Helical" evidence="7">
    <location>
        <begin position="113"/>
        <end position="135"/>
    </location>
</feature>
<keyword evidence="3 7" id="KW-0812">Transmembrane</keyword>
<keyword evidence="5 7" id="KW-1133">Transmembrane helix</keyword>
<proteinExistence type="inferred from homology"/>
<dbReference type="PANTHER" id="PTHR12316:SF17">
    <property type="entry name" value="NINJURIN C, ISOFORM D"/>
    <property type="match status" value="1"/>
</dbReference>
<evidence type="ECO:0000256" key="7">
    <source>
        <dbReference type="SAM" id="Phobius"/>
    </source>
</evidence>
<keyword evidence="9" id="KW-1185">Reference proteome</keyword>
<dbReference type="GO" id="GO:0007155">
    <property type="term" value="P:cell adhesion"/>
    <property type="evidence" value="ECO:0007669"/>
    <property type="project" value="UniProtKB-KW"/>
</dbReference>
<evidence type="ECO:0000313" key="8">
    <source>
        <dbReference type="EMBL" id="KAH9364627.1"/>
    </source>
</evidence>
<sequence>MDLGLFVQSESAGGGGPSGKAANGGWVRSGNMNPNLYATKKTVAQGLLDVALLSVNATQLKTIIQRGDDHDFYTLMVVLISVSIALQLLVGVVFLVLGFINVNKEKNQRLAEILNNVATAAVFAVTVLNILSASFDTRNSAEPYRRGSSDSEPLAPR</sequence>
<gene>
    <name evidence="8" type="ORF">HPB48_016498</name>
</gene>
<accession>A0A9J6FP31</accession>
<feature type="transmembrane region" description="Helical" evidence="7">
    <location>
        <begin position="72"/>
        <end position="101"/>
    </location>
</feature>
<comment type="subcellular location">
    <subcellularLocation>
        <location evidence="1">Membrane</location>
        <topology evidence="1">Multi-pass membrane protein</topology>
    </subcellularLocation>
</comment>
<evidence type="ECO:0000313" key="9">
    <source>
        <dbReference type="Proteomes" id="UP000821853"/>
    </source>
</evidence>
<evidence type="ECO:0008006" key="10">
    <source>
        <dbReference type="Google" id="ProtNLM"/>
    </source>
</evidence>
<keyword evidence="6 7" id="KW-0472">Membrane</keyword>
<evidence type="ECO:0000256" key="4">
    <source>
        <dbReference type="ARBA" id="ARBA00022889"/>
    </source>
</evidence>